<accession>A0A4D6NSL0</accession>
<name>A0A4D6NSL0_VIGUN</name>
<dbReference type="EMBL" id="CP039355">
    <property type="protein sequence ID" value="QCE15489.1"/>
    <property type="molecule type" value="Genomic_DNA"/>
</dbReference>
<evidence type="ECO:0000313" key="1">
    <source>
        <dbReference type="EMBL" id="QCE15489.1"/>
    </source>
</evidence>
<dbReference type="AlphaFoldDB" id="A0A4D6NSL0"/>
<evidence type="ECO:0000313" key="2">
    <source>
        <dbReference type="Proteomes" id="UP000501690"/>
    </source>
</evidence>
<gene>
    <name evidence="1" type="ORF">DEO72_LG11g2500</name>
</gene>
<sequence length="81" mass="8547">MEECGRVRVADPVTLAWTPAVAGIADDGLQQAGPCDHEGDQCSPCRERIGEAKEETLVQECFARGGVKGDGVAVEDFGEGR</sequence>
<reference evidence="1 2" key="1">
    <citation type="submission" date="2019-04" db="EMBL/GenBank/DDBJ databases">
        <title>An improved genome assembly and genetic linkage map for asparagus bean, Vigna unguiculata ssp. sesquipedialis.</title>
        <authorList>
            <person name="Xia Q."/>
            <person name="Zhang R."/>
            <person name="Dong Y."/>
        </authorList>
    </citation>
    <scope>NUCLEOTIDE SEQUENCE [LARGE SCALE GENOMIC DNA]</scope>
    <source>
        <tissue evidence="1">Leaf</tissue>
    </source>
</reference>
<organism evidence="1 2">
    <name type="scientific">Vigna unguiculata</name>
    <name type="common">Cowpea</name>
    <dbReference type="NCBI Taxonomy" id="3917"/>
    <lineage>
        <taxon>Eukaryota</taxon>
        <taxon>Viridiplantae</taxon>
        <taxon>Streptophyta</taxon>
        <taxon>Embryophyta</taxon>
        <taxon>Tracheophyta</taxon>
        <taxon>Spermatophyta</taxon>
        <taxon>Magnoliopsida</taxon>
        <taxon>eudicotyledons</taxon>
        <taxon>Gunneridae</taxon>
        <taxon>Pentapetalae</taxon>
        <taxon>rosids</taxon>
        <taxon>fabids</taxon>
        <taxon>Fabales</taxon>
        <taxon>Fabaceae</taxon>
        <taxon>Papilionoideae</taxon>
        <taxon>50 kb inversion clade</taxon>
        <taxon>NPAAA clade</taxon>
        <taxon>indigoferoid/millettioid clade</taxon>
        <taxon>Phaseoleae</taxon>
        <taxon>Vigna</taxon>
    </lineage>
</organism>
<proteinExistence type="predicted"/>
<dbReference type="Proteomes" id="UP000501690">
    <property type="component" value="Linkage Group LG11"/>
</dbReference>
<protein>
    <submittedName>
        <fullName evidence="1">Uncharacterized protein</fullName>
    </submittedName>
</protein>
<keyword evidence="2" id="KW-1185">Reference proteome</keyword>